<accession>A0ABT9SZU3</accession>
<dbReference type="RefSeq" id="WP_306850617.1">
    <property type="nucleotide sequence ID" value="NZ_JAUSSK010000003.1"/>
</dbReference>
<keyword evidence="2" id="KW-1185">Reference proteome</keyword>
<sequence length="93" mass="9715">MKPATESILTIAAIVRDSAAMNDAALARDFDEARFRAQLVIAKADAAGLEDIVLAGARVLDRLGPPGSAPRQNYGEAMLALAHALDAIGFDPL</sequence>
<name>A0ABT9SZU3_9GAMM</name>
<evidence type="ECO:0000313" key="1">
    <source>
        <dbReference type="EMBL" id="MDQ0010535.1"/>
    </source>
</evidence>
<dbReference type="Proteomes" id="UP001237737">
    <property type="component" value="Unassembled WGS sequence"/>
</dbReference>
<proteinExistence type="predicted"/>
<reference evidence="1 2" key="1">
    <citation type="submission" date="2023-07" db="EMBL/GenBank/DDBJ databases">
        <title>Sorghum-associated microbial communities from plants grown in Nebraska, USA.</title>
        <authorList>
            <person name="Schachtman D."/>
        </authorList>
    </citation>
    <scope>NUCLEOTIDE SEQUENCE [LARGE SCALE GENOMIC DNA]</scope>
    <source>
        <strain evidence="1 2">CC60</strain>
    </source>
</reference>
<comment type="caution">
    <text evidence="1">The sequence shown here is derived from an EMBL/GenBank/DDBJ whole genome shotgun (WGS) entry which is preliminary data.</text>
</comment>
<organism evidence="1 2">
    <name type="scientific">Luteibacter jiangsuensis</name>
    <dbReference type="NCBI Taxonomy" id="637577"/>
    <lineage>
        <taxon>Bacteria</taxon>
        <taxon>Pseudomonadati</taxon>
        <taxon>Pseudomonadota</taxon>
        <taxon>Gammaproteobacteria</taxon>
        <taxon>Lysobacterales</taxon>
        <taxon>Rhodanobacteraceae</taxon>
        <taxon>Luteibacter</taxon>
    </lineage>
</organism>
<evidence type="ECO:0000313" key="2">
    <source>
        <dbReference type="Proteomes" id="UP001237737"/>
    </source>
</evidence>
<dbReference type="EMBL" id="JAUSSK010000003">
    <property type="protein sequence ID" value="MDQ0010535.1"/>
    <property type="molecule type" value="Genomic_DNA"/>
</dbReference>
<protein>
    <submittedName>
        <fullName evidence="1">Uncharacterized protein</fullName>
    </submittedName>
</protein>
<gene>
    <name evidence="1" type="ORF">J2T07_002725</name>
</gene>